<feature type="transmembrane region" description="Helical" evidence="8">
    <location>
        <begin position="154"/>
        <end position="174"/>
    </location>
</feature>
<dbReference type="PANTHER" id="PTHR34975:SF2">
    <property type="entry name" value="SPORE GERMINATION PROTEIN A2"/>
    <property type="match status" value="1"/>
</dbReference>
<comment type="similarity">
    <text evidence="2">Belongs to the amino acid-polyamine-organocation (APC) superfamily. Spore germination protein (SGP) (TC 2.A.3.9) family.</text>
</comment>
<gene>
    <name evidence="9" type="ORF">ACFSW5_03645</name>
</gene>
<dbReference type="EMBL" id="JBHUMY010000003">
    <property type="protein sequence ID" value="MFD2659355.1"/>
    <property type="molecule type" value="Genomic_DNA"/>
</dbReference>
<evidence type="ECO:0000256" key="4">
    <source>
        <dbReference type="ARBA" id="ARBA00022544"/>
    </source>
</evidence>
<evidence type="ECO:0000256" key="5">
    <source>
        <dbReference type="ARBA" id="ARBA00022692"/>
    </source>
</evidence>
<name>A0ABW5QT58_9BACL</name>
<keyword evidence="6 8" id="KW-1133">Transmembrane helix</keyword>
<dbReference type="PANTHER" id="PTHR34975">
    <property type="entry name" value="SPORE GERMINATION PROTEIN A2"/>
    <property type="match status" value="1"/>
</dbReference>
<feature type="transmembrane region" description="Helical" evidence="8">
    <location>
        <begin position="186"/>
        <end position="211"/>
    </location>
</feature>
<keyword evidence="5 8" id="KW-0812">Transmembrane</keyword>
<keyword evidence="10" id="KW-1185">Reference proteome</keyword>
<reference evidence="10" key="1">
    <citation type="journal article" date="2019" name="Int. J. Syst. Evol. Microbiol.">
        <title>The Global Catalogue of Microorganisms (GCM) 10K type strain sequencing project: providing services to taxonomists for standard genome sequencing and annotation.</title>
        <authorList>
            <consortium name="The Broad Institute Genomics Platform"/>
            <consortium name="The Broad Institute Genome Sequencing Center for Infectious Disease"/>
            <person name="Wu L."/>
            <person name="Ma J."/>
        </authorList>
    </citation>
    <scope>NUCLEOTIDE SEQUENCE [LARGE SCALE GENOMIC DNA]</scope>
    <source>
        <strain evidence="10">TISTR 1827</strain>
    </source>
</reference>
<feature type="transmembrane region" description="Helical" evidence="8">
    <location>
        <begin position="278"/>
        <end position="302"/>
    </location>
</feature>
<feature type="transmembrane region" description="Helical" evidence="8">
    <location>
        <begin position="127"/>
        <end position="145"/>
    </location>
</feature>
<keyword evidence="4" id="KW-0309">Germination</keyword>
<feature type="transmembrane region" description="Helical" evidence="8">
    <location>
        <begin position="88"/>
        <end position="107"/>
    </location>
</feature>
<feature type="transmembrane region" description="Helical" evidence="8">
    <location>
        <begin position="223"/>
        <end position="246"/>
    </location>
</feature>
<accession>A0ABW5QT58</accession>
<dbReference type="RefSeq" id="WP_379270015.1">
    <property type="nucleotide sequence ID" value="NZ_JBHUGT010000037.1"/>
</dbReference>
<keyword evidence="7 8" id="KW-0472">Membrane</keyword>
<evidence type="ECO:0000313" key="10">
    <source>
        <dbReference type="Proteomes" id="UP001597493"/>
    </source>
</evidence>
<evidence type="ECO:0000256" key="6">
    <source>
        <dbReference type="ARBA" id="ARBA00022989"/>
    </source>
</evidence>
<organism evidence="9 10">
    <name type="scientific">Paenibacillus thailandensis</name>
    <dbReference type="NCBI Taxonomy" id="393250"/>
    <lineage>
        <taxon>Bacteria</taxon>
        <taxon>Bacillati</taxon>
        <taxon>Bacillota</taxon>
        <taxon>Bacilli</taxon>
        <taxon>Bacillales</taxon>
        <taxon>Paenibacillaceae</taxon>
        <taxon>Paenibacillus</taxon>
    </lineage>
</organism>
<feature type="transmembrane region" description="Helical" evidence="8">
    <location>
        <begin position="344"/>
        <end position="362"/>
    </location>
</feature>
<proteinExistence type="inferred from homology"/>
<sequence>MEVRRISTTKSTITVEQAAVIMTNYMLGAGILTLPRAAAEAVKTPDIWLSVILGGAVAIAAGLVMYALSIRYPGKTFFEYNGLIVGKWLGVLLSIAVIAYLCTVASFELRSMSEVTGIYLLEGTPQWAIKMVFFWTSLHLATGGLQSIARHFEIIMPITGVFFILSMLVSGRIFEADNLRPVLGEGIWPVIAGIKTTALTFIGVESILLLLAYVNEPKKGPKVVLLGTAVPLVFYLISVVMTIGAMSVQGVLMRSWPTLDLVRSFELPGLVVERLETFLLVLWIMQMYSTFTITLYFAALGFSQLFGKPIKPFLYGLLSVIYYIAAQPGNIQAVFALGSRLGDVAVYLFGLLPALLLMLSAARGGGGSDVRKN</sequence>
<evidence type="ECO:0000256" key="7">
    <source>
        <dbReference type="ARBA" id="ARBA00023136"/>
    </source>
</evidence>
<protein>
    <submittedName>
        <fullName evidence="9">Spore germination protein</fullName>
    </submittedName>
</protein>
<comment type="subcellular location">
    <subcellularLocation>
        <location evidence="1">Membrane</location>
        <topology evidence="1">Multi-pass membrane protein</topology>
    </subcellularLocation>
</comment>
<dbReference type="Pfam" id="PF03845">
    <property type="entry name" value="Spore_permease"/>
    <property type="match status" value="1"/>
</dbReference>
<feature type="transmembrane region" description="Helical" evidence="8">
    <location>
        <begin position="47"/>
        <end position="68"/>
    </location>
</feature>
<dbReference type="Proteomes" id="UP001597493">
    <property type="component" value="Unassembled WGS sequence"/>
</dbReference>
<feature type="transmembrane region" description="Helical" evidence="8">
    <location>
        <begin position="12"/>
        <end position="35"/>
    </location>
</feature>
<evidence type="ECO:0000256" key="2">
    <source>
        <dbReference type="ARBA" id="ARBA00007998"/>
    </source>
</evidence>
<dbReference type="NCBIfam" id="TIGR00912">
    <property type="entry name" value="2A0309"/>
    <property type="match status" value="1"/>
</dbReference>
<feature type="transmembrane region" description="Helical" evidence="8">
    <location>
        <begin position="314"/>
        <end position="338"/>
    </location>
</feature>
<keyword evidence="3" id="KW-0813">Transport</keyword>
<evidence type="ECO:0000256" key="3">
    <source>
        <dbReference type="ARBA" id="ARBA00022448"/>
    </source>
</evidence>
<dbReference type="InterPro" id="IPR004761">
    <property type="entry name" value="Spore_GerAB"/>
</dbReference>
<evidence type="ECO:0000313" key="9">
    <source>
        <dbReference type="EMBL" id="MFD2659355.1"/>
    </source>
</evidence>
<evidence type="ECO:0000256" key="8">
    <source>
        <dbReference type="SAM" id="Phobius"/>
    </source>
</evidence>
<evidence type="ECO:0000256" key="1">
    <source>
        <dbReference type="ARBA" id="ARBA00004141"/>
    </source>
</evidence>
<comment type="caution">
    <text evidence="9">The sequence shown here is derived from an EMBL/GenBank/DDBJ whole genome shotgun (WGS) entry which is preliminary data.</text>
</comment>